<dbReference type="EMBL" id="CP036279">
    <property type="protein sequence ID" value="QDU61435.1"/>
    <property type="molecule type" value="Genomic_DNA"/>
</dbReference>
<name>A0A518B385_9BACT</name>
<feature type="chain" id="PRO_5021869076" evidence="4">
    <location>
        <begin position="21"/>
        <end position="930"/>
    </location>
</feature>
<evidence type="ECO:0000256" key="3">
    <source>
        <dbReference type="SAM" id="MobiDB-lite"/>
    </source>
</evidence>
<reference evidence="6 7" key="1">
    <citation type="submission" date="2019-02" db="EMBL/GenBank/DDBJ databases">
        <title>Deep-cultivation of Planctomycetes and their phenomic and genomic characterization uncovers novel biology.</title>
        <authorList>
            <person name="Wiegand S."/>
            <person name="Jogler M."/>
            <person name="Boedeker C."/>
            <person name="Pinto D."/>
            <person name="Vollmers J."/>
            <person name="Rivas-Marin E."/>
            <person name="Kohn T."/>
            <person name="Peeters S.H."/>
            <person name="Heuer A."/>
            <person name="Rast P."/>
            <person name="Oberbeckmann S."/>
            <person name="Bunk B."/>
            <person name="Jeske O."/>
            <person name="Meyerdierks A."/>
            <person name="Storesund J.E."/>
            <person name="Kallscheuer N."/>
            <person name="Luecker S."/>
            <person name="Lage O.M."/>
            <person name="Pohl T."/>
            <person name="Merkel B.J."/>
            <person name="Hornburger P."/>
            <person name="Mueller R.-W."/>
            <person name="Bruemmer F."/>
            <person name="Labrenz M."/>
            <person name="Spormann A.M."/>
            <person name="Op den Camp H."/>
            <person name="Overmann J."/>
            <person name="Amann R."/>
            <person name="Jetten M.S.M."/>
            <person name="Mascher T."/>
            <person name="Medema M.H."/>
            <person name="Devos D.P."/>
            <person name="Kaster A.-K."/>
            <person name="Ovreas L."/>
            <person name="Rohde M."/>
            <person name="Galperin M.Y."/>
            <person name="Jogler C."/>
        </authorList>
    </citation>
    <scope>NUCLEOTIDE SEQUENCE [LARGE SCALE GENOMIC DNA]</scope>
    <source>
        <strain evidence="6 7">Pan216</strain>
    </source>
</reference>
<protein>
    <submittedName>
        <fullName evidence="6">Arylsulfatase</fullName>
        <ecNumber evidence="6">3.1.6.1</ecNumber>
    </submittedName>
</protein>
<evidence type="ECO:0000256" key="1">
    <source>
        <dbReference type="ARBA" id="ARBA00008779"/>
    </source>
</evidence>
<dbReference type="KEGG" id="knv:Pan216_22920"/>
<feature type="region of interest" description="Disordered" evidence="3">
    <location>
        <begin position="585"/>
        <end position="607"/>
    </location>
</feature>
<dbReference type="InterPro" id="IPR050738">
    <property type="entry name" value="Sulfatase"/>
</dbReference>
<dbReference type="RefSeq" id="WP_419193513.1">
    <property type="nucleotide sequence ID" value="NZ_CP036279.1"/>
</dbReference>
<accession>A0A518B385</accession>
<feature type="domain" description="Sulfatase N-terminal" evidence="5">
    <location>
        <begin position="29"/>
        <end position="363"/>
    </location>
</feature>
<dbReference type="CDD" id="cd16145">
    <property type="entry name" value="ARS_like"/>
    <property type="match status" value="1"/>
</dbReference>
<evidence type="ECO:0000313" key="6">
    <source>
        <dbReference type="EMBL" id="QDU61435.1"/>
    </source>
</evidence>
<dbReference type="CDD" id="cd16030">
    <property type="entry name" value="iduronate-2-sulfatase"/>
    <property type="match status" value="1"/>
</dbReference>
<dbReference type="InterPro" id="IPR017850">
    <property type="entry name" value="Alkaline_phosphatase_core_sf"/>
</dbReference>
<evidence type="ECO:0000256" key="2">
    <source>
        <dbReference type="ARBA" id="ARBA00022801"/>
    </source>
</evidence>
<dbReference type="Pfam" id="PF00884">
    <property type="entry name" value="Sulfatase"/>
    <property type="match status" value="2"/>
</dbReference>
<sequence length="930" mass="102477" precursor="true">MNRLSILLALLLLAPSHARADAKPKVAKPNVIYILADDLGYGDLSSYGQDKLQTPNIDRLASEGMKFTGHYSGNTVCSPSRAVLMTGQHSGHCYLRGNLPKEQGASLDPDMTVLPEVFKKAGYTTGAFGKWGLGPTNLEGDPNPLSHGFDEFYGWKSQTIAHTYYPTSAVHNGKEIPLEEGTFIHDLVMDKARDFIRTSAENDEPFFCYIPTAVPHAAMHAPKDLHTKWRKVFPQFDKKIGKYGAGPEEPCPDVQNPIAGFGAMMENLDNEVGSILELLEELGIDDNTIVMFSSDNGAHKEGGHDPKFWNSTGGLRGHKRDMHEGGIRAPMLARWPGTIKPGSTTDHLSSFQDVLPTCAELVGEDAPQQSDGISFLPTLKGKGADQKEHDYLYWEFCKGRDQKIYSQAVRKGKWKAYRQAGKPLELFDLESDPFEEHDLAKKYPGLTAQMAARMDEAHEPLPPATTQAVTRKEPAKSTDGSPRPNVLLLCVDDLRPELGCFGASHIKSPNIDRLAKTGRAFSRHYVQAPTCGASRYTLLTGQYGGASNNALFQRAKLLETSPESVSPSMPAWFRQHGYTTVSVGKVSHHPGGRGGADWDDSSKPEMPKSWTRHLMPTGPWKHPRGAMHGLAHGEIRTKADKMDVFQSTEGADDVYPDGLTVKEAIAQLDQLAADKRPFFLAVGIIRPHLPFGSPAKYLADYTDAELPKVAHPRKPEGKTTWHGSGEFMKYNRWGRDPNEDAAFSEDVRKHYSACVTYADTLIGQLLAKLDQLGLAKETIVVLWGDHGWHLGEHAVWGKHTLFEESLRSPLIISYQGLSQPGATSAAVVESLDLFPTLCELTGVETPDDVTGTSLRPMLDDPGTAGHFAYAYKNNASTVRTPTHRLIVHKNGHAELYDHTSPEKETRNIAKDHPELVAKLTKQLEQRLASR</sequence>
<dbReference type="AlphaFoldDB" id="A0A518B385"/>
<feature type="signal peptide" evidence="4">
    <location>
        <begin position="1"/>
        <end position="20"/>
    </location>
</feature>
<evidence type="ECO:0000256" key="4">
    <source>
        <dbReference type="SAM" id="SignalP"/>
    </source>
</evidence>
<organism evidence="6 7">
    <name type="scientific">Kolteria novifilia</name>
    <dbReference type="NCBI Taxonomy" id="2527975"/>
    <lineage>
        <taxon>Bacteria</taxon>
        <taxon>Pseudomonadati</taxon>
        <taxon>Planctomycetota</taxon>
        <taxon>Planctomycetia</taxon>
        <taxon>Kolteriales</taxon>
        <taxon>Kolteriaceae</taxon>
        <taxon>Kolteria</taxon>
    </lineage>
</organism>
<dbReference type="Proteomes" id="UP000317093">
    <property type="component" value="Chromosome"/>
</dbReference>
<dbReference type="InterPro" id="IPR000917">
    <property type="entry name" value="Sulfatase_N"/>
</dbReference>
<proteinExistence type="inferred from homology"/>
<feature type="region of interest" description="Disordered" evidence="3">
    <location>
        <begin position="459"/>
        <end position="481"/>
    </location>
</feature>
<evidence type="ECO:0000259" key="5">
    <source>
        <dbReference type="Pfam" id="PF00884"/>
    </source>
</evidence>
<dbReference type="Gene3D" id="3.40.720.10">
    <property type="entry name" value="Alkaline Phosphatase, subunit A"/>
    <property type="match status" value="2"/>
</dbReference>
<dbReference type="PANTHER" id="PTHR42693">
    <property type="entry name" value="ARYLSULFATASE FAMILY MEMBER"/>
    <property type="match status" value="1"/>
</dbReference>
<comment type="similarity">
    <text evidence="1">Belongs to the sulfatase family.</text>
</comment>
<dbReference type="PANTHER" id="PTHR42693:SF53">
    <property type="entry name" value="ENDO-4-O-SULFATASE"/>
    <property type="match status" value="1"/>
</dbReference>
<feature type="domain" description="Sulfatase N-terminal" evidence="5">
    <location>
        <begin position="484"/>
        <end position="843"/>
    </location>
</feature>
<dbReference type="GO" id="GO:0004423">
    <property type="term" value="F:iduronate-2-sulfatase activity"/>
    <property type="evidence" value="ECO:0007669"/>
    <property type="project" value="InterPro"/>
</dbReference>
<keyword evidence="4" id="KW-0732">Signal</keyword>
<dbReference type="EC" id="3.1.6.1" evidence="6"/>
<evidence type="ECO:0000313" key="7">
    <source>
        <dbReference type="Proteomes" id="UP000317093"/>
    </source>
</evidence>
<dbReference type="GO" id="GO:0004065">
    <property type="term" value="F:arylsulfatase activity"/>
    <property type="evidence" value="ECO:0007669"/>
    <property type="project" value="UniProtKB-EC"/>
</dbReference>
<dbReference type="SUPFAM" id="SSF53649">
    <property type="entry name" value="Alkaline phosphatase-like"/>
    <property type="match status" value="2"/>
</dbReference>
<dbReference type="InterPro" id="IPR035874">
    <property type="entry name" value="IDS"/>
</dbReference>
<keyword evidence="7" id="KW-1185">Reference proteome</keyword>
<keyword evidence="2 6" id="KW-0378">Hydrolase</keyword>
<gene>
    <name evidence="6" type="primary">atsA_23</name>
    <name evidence="6" type="ORF">Pan216_22920</name>
</gene>
<dbReference type="Gene3D" id="3.30.1120.10">
    <property type="match status" value="1"/>
</dbReference>